<accession>A0ABX3H6E0</accession>
<feature type="transmembrane region" description="Helical" evidence="7">
    <location>
        <begin position="7"/>
        <end position="27"/>
    </location>
</feature>
<dbReference type="PROSITE" id="PS50928">
    <property type="entry name" value="ABC_TM1"/>
    <property type="match status" value="1"/>
</dbReference>
<dbReference type="PANTHER" id="PTHR43744:SF12">
    <property type="entry name" value="ABC TRANSPORTER PERMEASE PROTEIN MG189-RELATED"/>
    <property type="match status" value="1"/>
</dbReference>
<keyword evidence="5 7" id="KW-1133">Transmembrane helix</keyword>
<evidence type="ECO:0000313" key="9">
    <source>
        <dbReference type="EMBL" id="OMD46004.1"/>
    </source>
</evidence>
<dbReference type="SUPFAM" id="SSF161098">
    <property type="entry name" value="MetI-like"/>
    <property type="match status" value="1"/>
</dbReference>
<name>A0ABX3H6E0_9BACL</name>
<evidence type="ECO:0000256" key="4">
    <source>
        <dbReference type="ARBA" id="ARBA00022692"/>
    </source>
</evidence>
<feature type="transmembrane region" description="Helical" evidence="7">
    <location>
        <begin position="105"/>
        <end position="125"/>
    </location>
</feature>
<keyword evidence="9" id="KW-0547">Nucleotide-binding</keyword>
<sequence length="272" mass="31013">MELRKLIPTAIALIFGVLMILPFIWMLSTSVKTPLEVFDYPIKWIPDKFQWSHHFNVWFGEQNFIQYYSNSLKVAVLSTVGSLFVSSLAAYGFARIEFRGRDSLFLLYLSMMLIPPQILFVPKFIMFNEMGIFNSHWALILPGIFTIFGVFLLRQFFMGIPKEITEAALIDGAGHFRIFIQLIVPLAKPAIATLAILDFSWNWNDYENSLIFLIDKNLYTIPLGLQNFILENSIDYNGMMAAASAAILPMIIIFIIFQKYIIQGVANAAVKG</sequence>
<dbReference type="Proteomes" id="UP000187313">
    <property type="component" value="Unassembled WGS sequence"/>
</dbReference>
<dbReference type="PANTHER" id="PTHR43744">
    <property type="entry name" value="ABC TRANSPORTER PERMEASE PROTEIN MG189-RELATED-RELATED"/>
    <property type="match status" value="1"/>
</dbReference>
<keyword evidence="4 7" id="KW-0812">Transmembrane</keyword>
<dbReference type="GO" id="GO:0005524">
    <property type="term" value="F:ATP binding"/>
    <property type="evidence" value="ECO:0007669"/>
    <property type="project" value="UniProtKB-KW"/>
</dbReference>
<feature type="transmembrane region" description="Helical" evidence="7">
    <location>
        <begin position="178"/>
        <end position="197"/>
    </location>
</feature>
<comment type="similarity">
    <text evidence="7">Belongs to the binding-protein-dependent transport system permease family.</text>
</comment>
<comment type="subcellular location">
    <subcellularLocation>
        <location evidence="1 7">Cell membrane</location>
        <topology evidence="1 7">Multi-pass membrane protein</topology>
    </subcellularLocation>
</comment>
<evidence type="ECO:0000259" key="8">
    <source>
        <dbReference type="PROSITE" id="PS50928"/>
    </source>
</evidence>
<evidence type="ECO:0000256" key="7">
    <source>
        <dbReference type="RuleBase" id="RU363032"/>
    </source>
</evidence>
<keyword evidence="2 7" id="KW-0813">Transport</keyword>
<dbReference type="CDD" id="cd06261">
    <property type="entry name" value="TM_PBP2"/>
    <property type="match status" value="1"/>
</dbReference>
<protein>
    <submittedName>
        <fullName evidence="9">Sugar ABC transporter ATP-binding protein</fullName>
    </submittedName>
</protein>
<reference evidence="9 10" key="1">
    <citation type="submission" date="2016-10" db="EMBL/GenBank/DDBJ databases">
        <title>Paenibacillus species isolates.</title>
        <authorList>
            <person name="Beno S.M."/>
        </authorList>
    </citation>
    <scope>NUCLEOTIDE SEQUENCE [LARGE SCALE GENOMIC DNA]</scope>
    <source>
        <strain evidence="9 10">FSL R5-0923</strain>
    </source>
</reference>
<keyword evidence="6 7" id="KW-0472">Membrane</keyword>
<feature type="transmembrane region" description="Helical" evidence="7">
    <location>
        <begin position="238"/>
        <end position="257"/>
    </location>
</feature>
<comment type="caution">
    <text evidence="9">The sequence shown here is derived from an EMBL/GenBank/DDBJ whole genome shotgun (WGS) entry which is preliminary data.</text>
</comment>
<feature type="transmembrane region" description="Helical" evidence="7">
    <location>
        <begin position="74"/>
        <end position="93"/>
    </location>
</feature>
<dbReference type="InterPro" id="IPR000515">
    <property type="entry name" value="MetI-like"/>
</dbReference>
<proteinExistence type="inferred from homology"/>
<evidence type="ECO:0000256" key="2">
    <source>
        <dbReference type="ARBA" id="ARBA00022448"/>
    </source>
</evidence>
<feature type="domain" description="ABC transmembrane type-1" evidence="8">
    <location>
        <begin position="68"/>
        <end position="257"/>
    </location>
</feature>
<feature type="transmembrane region" description="Helical" evidence="7">
    <location>
        <begin position="137"/>
        <end position="157"/>
    </location>
</feature>
<gene>
    <name evidence="9" type="ORF">BSK51_27855</name>
</gene>
<evidence type="ECO:0000256" key="3">
    <source>
        <dbReference type="ARBA" id="ARBA00022475"/>
    </source>
</evidence>
<keyword evidence="9" id="KW-0067">ATP-binding</keyword>
<evidence type="ECO:0000256" key="5">
    <source>
        <dbReference type="ARBA" id="ARBA00022989"/>
    </source>
</evidence>
<organism evidence="9 10">
    <name type="scientific">Paenibacillus odorifer</name>
    <dbReference type="NCBI Taxonomy" id="189426"/>
    <lineage>
        <taxon>Bacteria</taxon>
        <taxon>Bacillati</taxon>
        <taxon>Bacillota</taxon>
        <taxon>Bacilli</taxon>
        <taxon>Bacillales</taxon>
        <taxon>Paenibacillaceae</taxon>
        <taxon>Paenibacillus</taxon>
    </lineage>
</organism>
<keyword evidence="3" id="KW-1003">Cell membrane</keyword>
<dbReference type="Pfam" id="PF00528">
    <property type="entry name" value="BPD_transp_1"/>
    <property type="match status" value="1"/>
</dbReference>
<evidence type="ECO:0000313" key="10">
    <source>
        <dbReference type="Proteomes" id="UP000187313"/>
    </source>
</evidence>
<dbReference type="InterPro" id="IPR035906">
    <property type="entry name" value="MetI-like_sf"/>
</dbReference>
<keyword evidence="10" id="KW-1185">Reference proteome</keyword>
<dbReference type="EMBL" id="MPTD01000027">
    <property type="protein sequence ID" value="OMD46004.1"/>
    <property type="molecule type" value="Genomic_DNA"/>
</dbReference>
<dbReference type="Gene3D" id="1.10.3720.10">
    <property type="entry name" value="MetI-like"/>
    <property type="match status" value="1"/>
</dbReference>
<evidence type="ECO:0000256" key="6">
    <source>
        <dbReference type="ARBA" id="ARBA00023136"/>
    </source>
</evidence>
<evidence type="ECO:0000256" key="1">
    <source>
        <dbReference type="ARBA" id="ARBA00004651"/>
    </source>
</evidence>